<keyword evidence="3" id="KW-0597">Phosphoprotein</keyword>
<evidence type="ECO:0000256" key="4">
    <source>
        <dbReference type="ARBA" id="ARBA00022679"/>
    </source>
</evidence>
<dbReference type="InterPro" id="IPR003594">
    <property type="entry name" value="HATPase_dom"/>
</dbReference>
<dbReference type="PANTHER" id="PTHR34220:SF7">
    <property type="entry name" value="SENSOR HISTIDINE KINASE YPDA"/>
    <property type="match status" value="1"/>
</dbReference>
<evidence type="ECO:0000256" key="8">
    <source>
        <dbReference type="ARBA" id="ARBA00023136"/>
    </source>
</evidence>
<feature type="transmembrane region" description="Helical" evidence="9">
    <location>
        <begin position="15"/>
        <end position="34"/>
    </location>
</feature>
<keyword evidence="2" id="KW-1003">Cell membrane</keyword>
<dbReference type="Pfam" id="PF06580">
    <property type="entry name" value="His_kinase"/>
    <property type="match status" value="1"/>
</dbReference>
<dbReference type="GO" id="GO:0005886">
    <property type="term" value="C:plasma membrane"/>
    <property type="evidence" value="ECO:0007669"/>
    <property type="project" value="UniProtKB-SubCell"/>
</dbReference>
<dbReference type="EMBL" id="JAJEPU010000003">
    <property type="protein sequence ID" value="MCC2163595.1"/>
    <property type="molecule type" value="Genomic_DNA"/>
</dbReference>
<comment type="subcellular location">
    <subcellularLocation>
        <location evidence="1">Cell membrane</location>
        <topology evidence="1">Multi-pass membrane protein</topology>
    </subcellularLocation>
</comment>
<protein>
    <submittedName>
        <fullName evidence="11">Histidine kinase</fullName>
    </submittedName>
</protein>
<proteinExistence type="predicted"/>
<evidence type="ECO:0000256" key="1">
    <source>
        <dbReference type="ARBA" id="ARBA00004651"/>
    </source>
</evidence>
<reference evidence="11" key="1">
    <citation type="submission" date="2021-10" db="EMBL/GenBank/DDBJ databases">
        <title>Anaerobic single-cell dispensing facilitates the cultivation of human gut bacteria.</title>
        <authorList>
            <person name="Afrizal A."/>
        </authorList>
    </citation>
    <scope>NUCLEOTIDE SEQUENCE</scope>
    <source>
        <strain evidence="11">CLA-AA-H274</strain>
    </source>
</reference>
<dbReference type="InterPro" id="IPR003660">
    <property type="entry name" value="HAMP_dom"/>
</dbReference>
<dbReference type="Gene3D" id="6.10.340.10">
    <property type="match status" value="1"/>
</dbReference>
<accession>A0AAE3AQ15</accession>
<dbReference type="RefSeq" id="WP_308450430.1">
    <property type="nucleotide sequence ID" value="NZ_JAJEPU010000003.1"/>
</dbReference>
<dbReference type="CDD" id="cd18773">
    <property type="entry name" value="PDC1_HK_sensor"/>
    <property type="match status" value="1"/>
</dbReference>
<keyword evidence="6 11" id="KW-0418">Kinase</keyword>
<sequence length="591" mass="67884">MHTHRSFSFQLQKSFLISAFFPFILVASFIAAIYSSMYNRDVQTLLDSTAHSMVSNIRTYMNELNQLTLQPYYTQKVYYYLKEKSVGGGMQNRLNELDVQRELDENMTYLRLSRQDIDGIYIMSAHNCLYYTVSSPDHKSIVTPFAYSTENWYRRALLADGNAVTIGPHIPAYIRPTGTPVVSVARAILSLYPRYPLCVMKIDVNTSMFERIFRDFALHVDATILIRDENGRVVYANAPLDEKEQTILSRASNGQTISMKGETYQIHAYPINGYPWNICIALSGRELSARIRTIYLSTLFLYLIGMAMATLSHSVTSRKMVHAVNAMRQVFDGIQNQNFSKRYNYISHTELDDLGDQLNYTSEKLEQTIRQEYILKIKQKDSEFKALQAQIQPHFLFNTLNNMIALNQIGDQKTLEDSLYELSGMLRYILKAPSIILLSQELQFVQDYCALQKLRFNDRLNCEFDLNIHQEDWKIPKLLLQPIVENSIRHGVEPCTHPCTIHITAEEIDGDEESLLITISDDGTGYDMKQYGTDQTSGEGGIGIRNVKERLLSFSPESTMEIESSIGNGTIARIRLKKHRRLHNHENLNCR</sequence>
<evidence type="ECO:0000256" key="5">
    <source>
        <dbReference type="ARBA" id="ARBA00022692"/>
    </source>
</evidence>
<keyword evidence="7 9" id="KW-1133">Transmembrane helix</keyword>
<dbReference type="SUPFAM" id="SSF55874">
    <property type="entry name" value="ATPase domain of HSP90 chaperone/DNA topoisomerase II/histidine kinase"/>
    <property type="match status" value="1"/>
</dbReference>
<dbReference type="GO" id="GO:0000155">
    <property type="term" value="F:phosphorelay sensor kinase activity"/>
    <property type="evidence" value="ECO:0007669"/>
    <property type="project" value="InterPro"/>
</dbReference>
<keyword evidence="5 9" id="KW-0812">Transmembrane</keyword>
<dbReference type="SMART" id="SM00304">
    <property type="entry name" value="HAMP"/>
    <property type="match status" value="1"/>
</dbReference>
<evidence type="ECO:0000313" key="12">
    <source>
        <dbReference type="Proteomes" id="UP001198962"/>
    </source>
</evidence>
<keyword evidence="4" id="KW-0808">Transferase</keyword>
<evidence type="ECO:0000259" key="10">
    <source>
        <dbReference type="PROSITE" id="PS50885"/>
    </source>
</evidence>
<name>A0AAE3AQ15_9FIRM</name>
<dbReference type="InterPro" id="IPR033479">
    <property type="entry name" value="dCache_1"/>
</dbReference>
<evidence type="ECO:0000256" key="9">
    <source>
        <dbReference type="SAM" id="Phobius"/>
    </source>
</evidence>
<organism evidence="11 12">
    <name type="scientific">Brotaphodocola catenula</name>
    <dbReference type="NCBI Taxonomy" id="2885361"/>
    <lineage>
        <taxon>Bacteria</taxon>
        <taxon>Bacillati</taxon>
        <taxon>Bacillota</taxon>
        <taxon>Clostridia</taxon>
        <taxon>Lachnospirales</taxon>
        <taxon>Lachnospiraceae</taxon>
        <taxon>Brotaphodocola</taxon>
    </lineage>
</organism>
<evidence type="ECO:0000256" key="6">
    <source>
        <dbReference type="ARBA" id="ARBA00022777"/>
    </source>
</evidence>
<dbReference type="PANTHER" id="PTHR34220">
    <property type="entry name" value="SENSOR HISTIDINE KINASE YPDA"/>
    <property type="match status" value="1"/>
</dbReference>
<dbReference type="InterPro" id="IPR050640">
    <property type="entry name" value="Bact_2-comp_sensor_kinase"/>
</dbReference>
<dbReference type="CDD" id="cd18774">
    <property type="entry name" value="PDC2_HK_sensor"/>
    <property type="match status" value="1"/>
</dbReference>
<feature type="transmembrane region" description="Helical" evidence="9">
    <location>
        <begin position="293"/>
        <end position="311"/>
    </location>
</feature>
<dbReference type="InterPro" id="IPR036890">
    <property type="entry name" value="HATPase_C_sf"/>
</dbReference>
<evidence type="ECO:0000313" key="11">
    <source>
        <dbReference type="EMBL" id="MCC2163595.1"/>
    </source>
</evidence>
<dbReference type="Proteomes" id="UP001198962">
    <property type="component" value="Unassembled WGS sequence"/>
</dbReference>
<dbReference type="InterPro" id="IPR010559">
    <property type="entry name" value="Sig_transdc_His_kin_internal"/>
</dbReference>
<dbReference type="AlphaFoldDB" id="A0AAE3AQ15"/>
<evidence type="ECO:0000256" key="2">
    <source>
        <dbReference type="ARBA" id="ARBA00022475"/>
    </source>
</evidence>
<keyword evidence="8 9" id="KW-0472">Membrane</keyword>
<keyword evidence="12" id="KW-1185">Reference proteome</keyword>
<gene>
    <name evidence="11" type="ORF">LKD32_01635</name>
</gene>
<dbReference type="PROSITE" id="PS50885">
    <property type="entry name" value="HAMP"/>
    <property type="match status" value="1"/>
</dbReference>
<dbReference type="Pfam" id="PF02518">
    <property type="entry name" value="HATPase_c"/>
    <property type="match status" value="1"/>
</dbReference>
<dbReference type="Gene3D" id="3.30.565.10">
    <property type="entry name" value="Histidine kinase-like ATPase, C-terminal domain"/>
    <property type="match status" value="1"/>
</dbReference>
<evidence type="ECO:0000256" key="7">
    <source>
        <dbReference type="ARBA" id="ARBA00022989"/>
    </source>
</evidence>
<evidence type="ECO:0000256" key="3">
    <source>
        <dbReference type="ARBA" id="ARBA00022553"/>
    </source>
</evidence>
<feature type="domain" description="HAMP" evidence="10">
    <location>
        <begin position="318"/>
        <end position="370"/>
    </location>
</feature>
<dbReference type="Pfam" id="PF02743">
    <property type="entry name" value="dCache_1"/>
    <property type="match status" value="1"/>
</dbReference>
<comment type="caution">
    <text evidence="11">The sequence shown here is derived from an EMBL/GenBank/DDBJ whole genome shotgun (WGS) entry which is preliminary data.</text>
</comment>